<dbReference type="OrthoDB" id="9806326at2"/>
<protein>
    <recommendedName>
        <fullName evidence="3">Polysaccharide biosynthesis protein GumN</fullName>
    </recommendedName>
</protein>
<dbReference type="RefSeq" id="WP_046510005.1">
    <property type="nucleotide sequence ID" value="NZ_LANI01000034.1"/>
</dbReference>
<organism evidence="1 2">
    <name type="scientific">Kiloniella litopenaei</name>
    <dbReference type="NCBI Taxonomy" id="1549748"/>
    <lineage>
        <taxon>Bacteria</taxon>
        <taxon>Pseudomonadati</taxon>
        <taxon>Pseudomonadota</taxon>
        <taxon>Alphaproteobacteria</taxon>
        <taxon>Rhodospirillales</taxon>
        <taxon>Kiloniellaceae</taxon>
        <taxon>Kiloniella</taxon>
    </lineage>
</organism>
<keyword evidence="2" id="KW-1185">Reference proteome</keyword>
<evidence type="ECO:0008006" key="3">
    <source>
        <dbReference type="Google" id="ProtNLM"/>
    </source>
</evidence>
<dbReference type="PANTHER" id="PTHR40590">
    <property type="entry name" value="CYTOPLASMIC PROTEIN-RELATED"/>
    <property type="match status" value="1"/>
</dbReference>
<evidence type="ECO:0000313" key="1">
    <source>
        <dbReference type="EMBL" id="KKJ75332.1"/>
    </source>
</evidence>
<dbReference type="PANTHER" id="PTHR40590:SF1">
    <property type="entry name" value="CYTOPLASMIC PROTEIN"/>
    <property type="match status" value="1"/>
</dbReference>
<gene>
    <name evidence="1" type="ORF">WH95_19100</name>
</gene>
<dbReference type="InterPro" id="IPR002816">
    <property type="entry name" value="TraB/PrgY/GumN_fam"/>
</dbReference>
<accession>A0A0M2R0C2</accession>
<dbReference type="Proteomes" id="UP000034491">
    <property type="component" value="Unassembled WGS sequence"/>
</dbReference>
<proteinExistence type="predicted"/>
<dbReference type="InterPro" id="IPR047111">
    <property type="entry name" value="YbaP-like"/>
</dbReference>
<dbReference type="CDD" id="cd14789">
    <property type="entry name" value="Tiki"/>
    <property type="match status" value="1"/>
</dbReference>
<comment type="caution">
    <text evidence="1">The sequence shown here is derived from an EMBL/GenBank/DDBJ whole genome shotgun (WGS) entry which is preliminary data.</text>
</comment>
<dbReference type="Pfam" id="PF01963">
    <property type="entry name" value="TraB_PrgY_gumN"/>
    <property type="match status" value="1"/>
</dbReference>
<sequence>MTFRCYKILVILIFASQVLLLGNAWGDATIPYSKGLFWKIEKGNRAPSYLLGTMHVTDPRVLKIKDRVEPYIANADLLNLEIDLTPREARESYNVRIRDDGKTLDEVLPQDLYEKIVRIAKKQNVEEEILRTFELWAIYPILKALPNDPDQEKRESGDAVLDFQLGALAHEQGVKVNGLETVREQLSVFRDRDRKIYLDAMIRALEKPEAEQKHEDLMEQYVQMYLAEDTNSFYQTLLDDLKEEPPEMYDIWITRLLDKRNLNMINGMTKGLIKGNSFTAVGALHLPGEKGILNMLVQRGYQVSRVPCKDGEKSSFCPNQDM</sequence>
<reference evidence="1 2" key="1">
    <citation type="submission" date="2015-03" db="EMBL/GenBank/DDBJ databases">
        <title>Genome sequence of Kiloniella sp. P1-1, isolated from the gut microflora of Pacific white shrimp, Penaeus vannamei.</title>
        <authorList>
            <person name="Shao Z."/>
            <person name="Wang L."/>
            <person name="Li X."/>
        </authorList>
    </citation>
    <scope>NUCLEOTIDE SEQUENCE [LARGE SCALE GENOMIC DNA]</scope>
    <source>
        <strain evidence="1 2">P1-1</strain>
    </source>
</reference>
<dbReference type="AlphaFoldDB" id="A0A0M2R0C2"/>
<evidence type="ECO:0000313" key="2">
    <source>
        <dbReference type="Proteomes" id="UP000034491"/>
    </source>
</evidence>
<dbReference type="STRING" id="1549748.WH95_19100"/>
<dbReference type="EMBL" id="LANI01000034">
    <property type="protein sequence ID" value="KKJ75332.1"/>
    <property type="molecule type" value="Genomic_DNA"/>
</dbReference>
<name>A0A0M2R0C2_9PROT</name>